<dbReference type="AlphaFoldDB" id="A0A2D4IZW7"/>
<dbReference type="EMBL" id="IACK01132283">
    <property type="protein sequence ID" value="LAA89756.1"/>
    <property type="molecule type" value="Transcribed_RNA"/>
</dbReference>
<accession>A0A2D4IZW7</accession>
<reference evidence="1" key="1">
    <citation type="submission" date="2017-07" db="EMBL/GenBank/DDBJ databases">
        <authorList>
            <person name="Mikheyev A."/>
            <person name="Grau M."/>
        </authorList>
    </citation>
    <scope>NUCLEOTIDE SEQUENCE</scope>
    <source>
        <tissue evidence="1">Venom_gland</tissue>
    </source>
</reference>
<sequence length="105" mass="12245">MGCTVVLIMKLIMYFYTCHSYYSYYGVNYVKEENLSNPRNRLGHNMLCQIWGRIICPHKCVTCQSMLIMFNATRCSIYLCAIITMHIRNPAVQKMEKMLSLCVEG</sequence>
<protein>
    <submittedName>
        <fullName evidence="1">Uncharacterized protein</fullName>
    </submittedName>
</protein>
<proteinExistence type="predicted"/>
<organism evidence="1">
    <name type="scientific">Micrurus lemniscatus lemniscatus</name>
    <dbReference type="NCBI Taxonomy" id="129467"/>
    <lineage>
        <taxon>Eukaryota</taxon>
        <taxon>Metazoa</taxon>
        <taxon>Chordata</taxon>
        <taxon>Craniata</taxon>
        <taxon>Vertebrata</taxon>
        <taxon>Euteleostomi</taxon>
        <taxon>Lepidosauria</taxon>
        <taxon>Squamata</taxon>
        <taxon>Bifurcata</taxon>
        <taxon>Unidentata</taxon>
        <taxon>Episquamata</taxon>
        <taxon>Toxicofera</taxon>
        <taxon>Serpentes</taxon>
        <taxon>Colubroidea</taxon>
        <taxon>Elapidae</taxon>
        <taxon>Elapinae</taxon>
        <taxon>Micrurus</taxon>
    </lineage>
</organism>
<reference evidence="1" key="2">
    <citation type="submission" date="2017-11" db="EMBL/GenBank/DDBJ databases">
        <title>Coralsnake Venomics: Analyses of Venom Gland Transcriptomes and Proteomes of Six Brazilian Taxa.</title>
        <authorList>
            <person name="Aird S.D."/>
            <person name="Jorge da Silva N."/>
            <person name="Qiu L."/>
            <person name="Villar-Briones A."/>
            <person name="Aparecida-Saddi V."/>
            <person name="Campos-Telles M.P."/>
            <person name="Grau M."/>
            <person name="Mikheyev A.S."/>
        </authorList>
    </citation>
    <scope>NUCLEOTIDE SEQUENCE</scope>
    <source>
        <tissue evidence="1">Venom_gland</tissue>
    </source>
</reference>
<evidence type="ECO:0000313" key="1">
    <source>
        <dbReference type="EMBL" id="LAA89756.1"/>
    </source>
</evidence>
<name>A0A2D4IZW7_MICLE</name>